<keyword evidence="2" id="KW-0812">Transmembrane</keyword>
<feature type="compositionally biased region" description="Basic and acidic residues" evidence="1">
    <location>
        <begin position="344"/>
        <end position="357"/>
    </location>
</feature>
<dbReference type="Proteomes" id="UP000191285">
    <property type="component" value="Unassembled WGS sequence"/>
</dbReference>
<protein>
    <recommendedName>
        <fullName evidence="5">G-protein coupled receptors family 3 profile domain-containing protein</fullName>
    </recommendedName>
</protein>
<feature type="transmembrane region" description="Helical" evidence="2">
    <location>
        <begin position="71"/>
        <end position="99"/>
    </location>
</feature>
<dbReference type="AlphaFoldDB" id="A0A1V6TK20"/>
<evidence type="ECO:0000313" key="4">
    <source>
        <dbReference type="Proteomes" id="UP000191285"/>
    </source>
</evidence>
<evidence type="ECO:0000256" key="1">
    <source>
        <dbReference type="SAM" id="MobiDB-lite"/>
    </source>
</evidence>
<evidence type="ECO:0008006" key="5">
    <source>
        <dbReference type="Google" id="ProtNLM"/>
    </source>
</evidence>
<evidence type="ECO:0000313" key="3">
    <source>
        <dbReference type="EMBL" id="OQE26742.1"/>
    </source>
</evidence>
<comment type="caution">
    <text evidence="3">The sequence shown here is derived from an EMBL/GenBank/DDBJ whole genome shotgun (WGS) entry which is preliminary data.</text>
</comment>
<reference evidence="4" key="1">
    <citation type="journal article" date="2017" name="Nat. Microbiol.">
        <title>Global analysis of biosynthetic gene clusters reveals vast potential of secondary metabolite production in Penicillium species.</title>
        <authorList>
            <person name="Nielsen J.C."/>
            <person name="Grijseels S."/>
            <person name="Prigent S."/>
            <person name="Ji B."/>
            <person name="Dainat J."/>
            <person name="Nielsen K.F."/>
            <person name="Frisvad J.C."/>
            <person name="Workman M."/>
            <person name="Nielsen J."/>
        </authorList>
    </citation>
    <scope>NUCLEOTIDE SEQUENCE [LARGE SCALE GENOMIC DNA]</scope>
    <source>
        <strain evidence="4">IBT 24891</strain>
    </source>
</reference>
<accession>A0A1V6TK20</accession>
<feature type="transmembrane region" description="Helical" evidence="2">
    <location>
        <begin position="39"/>
        <end position="59"/>
    </location>
</feature>
<feature type="region of interest" description="Disordered" evidence="1">
    <location>
        <begin position="333"/>
        <end position="357"/>
    </location>
</feature>
<proteinExistence type="predicted"/>
<feature type="transmembrane region" description="Helical" evidence="2">
    <location>
        <begin position="282"/>
        <end position="302"/>
    </location>
</feature>
<evidence type="ECO:0000256" key="2">
    <source>
        <dbReference type="SAM" id="Phobius"/>
    </source>
</evidence>
<feature type="transmembrane region" description="Helical" evidence="2">
    <location>
        <begin position="152"/>
        <end position="176"/>
    </location>
</feature>
<keyword evidence="2" id="KW-0472">Membrane</keyword>
<gene>
    <name evidence="3" type="ORF">PENSTE_c005G07100</name>
</gene>
<name>A0A1V6TK20_9EURO</name>
<keyword evidence="4" id="KW-1185">Reference proteome</keyword>
<feature type="transmembrane region" description="Helical" evidence="2">
    <location>
        <begin position="105"/>
        <end position="131"/>
    </location>
</feature>
<feature type="transmembrane region" description="Helical" evidence="2">
    <location>
        <begin position="202"/>
        <end position="223"/>
    </location>
</feature>
<sequence length="393" mass="44096">MSADIVTPYGRGKWGDDDWNTVVQVNVNGENRTMITVQASFSFLLLFGVLSLSPVVFFLRKSRKEALREMPLMATIGAMFSMVGAMTTGFAYCVVQLQLMEVKKIYIVSTLMTALLEPATYSILFYVLYTIIHLFRDRILKTNTRLTLIVKFIHWLIVGAFAALVIVGWSWFVLYINSTVHDEFIFIKQSETFGKIDAARCILFWLGAWDILAWSFYLGLMASRDPSKTKIKNQMSVYFFIAACGFFLATNFVFFIYDVMYDLAESTPQGAISEGANAIQEVLRFVFVQGCFFALIMCYWRLPGPEPESKSKDIEEVISQNGIIDRTGQMPTEVEGNKSITHSTETKKGLSEADNSRASDISSFMLGKTAKVSEVDGSNGILEADSELVHEAA</sequence>
<keyword evidence="2" id="KW-1133">Transmembrane helix</keyword>
<feature type="transmembrane region" description="Helical" evidence="2">
    <location>
        <begin position="235"/>
        <end position="257"/>
    </location>
</feature>
<organism evidence="3 4">
    <name type="scientific">Penicillium steckii</name>
    <dbReference type="NCBI Taxonomy" id="303698"/>
    <lineage>
        <taxon>Eukaryota</taxon>
        <taxon>Fungi</taxon>
        <taxon>Dikarya</taxon>
        <taxon>Ascomycota</taxon>
        <taxon>Pezizomycotina</taxon>
        <taxon>Eurotiomycetes</taxon>
        <taxon>Eurotiomycetidae</taxon>
        <taxon>Eurotiales</taxon>
        <taxon>Aspergillaceae</taxon>
        <taxon>Penicillium</taxon>
    </lineage>
</organism>
<dbReference type="OrthoDB" id="4345704at2759"/>
<dbReference type="EMBL" id="MLKD01000005">
    <property type="protein sequence ID" value="OQE26742.1"/>
    <property type="molecule type" value="Genomic_DNA"/>
</dbReference>
<dbReference type="STRING" id="303698.A0A1V6TK20"/>